<evidence type="ECO:0000259" key="22">
    <source>
        <dbReference type="PROSITE" id="PS51296"/>
    </source>
</evidence>
<evidence type="ECO:0000256" key="2">
    <source>
        <dbReference type="ARBA" id="ARBA00004162"/>
    </source>
</evidence>
<comment type="caution">
    <text evidence="23">The sequence shown here is derived from an EMBL/GenBank/DDBJ whole genome shotgun (WGS) entry which is preliminary data.</text>
</comment>
<dbReference type="RefSeq" id="WP_165032643.1">
    <property type="nucleotide sequence ID" value="NZ_JAAKZF010000051.1"/>
</dbReference>
<keyword evidence="12" id="KW-1278">Translocase</keyword>
<dbReference type="SUPFAM" id="SSF50022">
    <property type="entry name" value="ISP domain"/>
    <property type="match status" value="1"/>
</dbReference>
<dbReference type="GO" id="GO:0046872">
    <property type="term" value="F:metal ion binding"/>
    <property type="evidence" value="ECO:0007669"/>
    <property type="project" value="UniProtKB-KW"/>
</dbReference>
<evidence type="ECO:0000256" key="11">
    <source>
        <dbReference type="ARBA" id="ARBA00022723"/>
    </source>
</evidence>
<dbReference type="FunFam" id="2.102.10.10:FF:000001">
    <property type="entry name" value="Cytochrome b-c1 complex subunit Rieske, mitochondrial"/>
    <property type="match status" value="1"/>
</dbReference>
<reference evidence="23 24" key="1">
    <citation type="submission" date="2020-02" db="EMBL/GenBank/DDBJ databases">
        <title>Genome sequence of strain CCNWXJ40-4.</title>
        <authorList>
            <person name="Gao J."/>
            <person name="Sun J."/>
        </authorList>
    </citation>
    <scope>NUCLEOTIDE SEQUENCE [LARGE SCALE GENOMIC DNA]</scope>
    <source>
        <strain evidence="23 24">CCNWXJ 40-4</strain>
    </source>
</reference>
<comment type="subunit">
    <text evidence="4 21">The main subunits of complex b-c1 are: cytochrome b, cytochrome c1 and the Rieske protein.</text>
</comment>
<evidence type="ECO:0000313" key="24">
    <source>
        <dbReference type="Proteomes" id="UP001642900"/>
    </source>
</evidence>
<sequence length="189" mass="20175">MSATDTTATEPTRRDFLYVATGMAGVVGVGAVTWPFIDQMRPDASTLALATIEVDVSSLQPGMSLTAKWRGRPVFIRNRTPEEIEAAKAVSLDELKDPVARNANIAGDAPATDLDRSAGEGKENWIVMVGVCTHLGCVPLGQQGDFGGWFCPCHGSHYDTAGRVRKGPAPENLAIPTFQFVSDTTIRIG</sequence>
<evidence type="ECO:0000256" key="14">
    <source>
        <dbReference type="ARBA" id="ARBA00022989"/>
    </source>
</evidence>
<organism evidence="23 24">
    <name type="scientific">Allomesorhizobium camelthorni</name>
    <dbReference type="NCBI Taxonomy" id="475069"/>
    <lineage>
        <taxon>Bacteria</taxon>
        <taxon>Pseudomonadati</taxon>
        <taxon>Pseudomonadota</taxon>
        <taxon>Alphaproteobacteria</taxon>
        <taxon>Hyphomicrobiales</taxon>
        <taxon>Phyllobacteriaceae</taxon>
        <taxon>Allomesorhizobium</taxon>
    </lineage>
</organism>
<comment type="catalytic activity">
    <reaction evidence="19 20">
        <text>a quinol + 2 Fe(III)-[cytochrome c](out) = a quinone + 2 Fe(II)-[cytochrome c](out) + 2 H(+)(out)</text>
        <dbReference type="Rhea" id="RHEA:11484"/>
        <dbReference type="Rhea" id="RHEA-COMP:10350"/>
        <dbReference type="Rhea" id="RHEA-COMP:14399"/>
        <dbReference type="ChEBI" id="CHEBI:15378"/>
        <dbReference type="ChEBI" id="CHEBI:24646"/>
        <dbReference type="ChEBI" id="CHEBI:29033"/>
        <dbReference type="ChEBI" id="CHEBI:29034"/>
        <dbReference type="ChEBI" id="CHEBI:132124"/>
        <dbReference type="EC" id="7.1.1.8"/>
    </reaction>
</comment>
<dbReference type="Gene3D" id="2.102.10.10">
    <property type="entry name" value="Rieske [2Fe-2S] iron-sulphur domain"/>
    <property type="match status" value="1"/>
</dbReference>
<dbReference type="InterPro" id="IPR036922">
    <property type="entry name" value="Rieske_2Fe-2S_sf"/>
</dbReference>
<dbReference type="InterPro" id="IPR005805">
    <property type="entry name" value="Rieske_Fe-S_prot_C"/>
</dbReference>
<evidence type="ECO:0000256" key="12">
    <source>
        <dbReference type="ARBA" id="ARBA00022967"/>
    </source>
</evidence>
<dbReference type="InterPro" id="IPR019546">
    <property type="entry name" value="TAT_signal_bac_arc"/>
</dbReference>
<keyword evidence="8" id="KW-1003">Cell membrane</keyword>
<dbReference type="NCBIfam" id="TIGR01416">
    <property type="entry name" value="Rieske_proteo"/>
    <property type="match status" value="1"/>
</dbReference>
<dbReference type="InterPro" id="IPR006317">
    <property type="entry name" value="Ubiquinol_cyt_c_Rdtase_Fe-S-su"/>
</dbReference>
<dbReference type="GO" id="GO:0008121">
    <property type="term" value="F:quinol-cytochrome-c reductase activity"/>
    <property type="evidence" value="ECO:0007669"/>
    <property type="project" value="UniProtKB-EC"/>
</dbReference>
<dbReference type="InterPro" id="IPR017941">
    <property type="entry name" value="Rieske_2Fe-2S"/>
</dbReference>
<dbReference type="EMBL" id="JAAKZF010000051">
    <property type="protein sequence ID" value="NGO54376.1"/>
    <property type="molecule type" value="Genomic_DNA"/>
</dbReference>
<keyword evidence="24" id="KW-1185">Reference proteome</keyword>
<evidence type="ECO:0000256" key="19">
    <source>
        <dbReference type="ARBA" id="ARBA00029351"/>
    </source>
</evidence>
<evidence type="ECO:0000256" key="4">
    <source>
        <dbReference type="ARBA" id="ARBA00011649"/>
    </source>
</evidence>
<accession>A0A6G4WJH6</accession>
<keyword evidence="10" id="KW-0001">2Fe-2S</keyword>
<protein>
    <recommendedName>
        <fullName evidence="6 20">Ubiquinol-cytochrome c reductase iron-sulfur subunit</fullName>
        <ecNumber evidence="5 20">7.1.1.8</ecNumber>
    </recommendedName>
</protein>
<comment type="function">
    <text evidence="1">Component of the ubiquinol-cytochrome c reductase complex (complex III or cytochrome b-c1 complex), which is a respiratory chain that generates an electrochemical potential coupled to ATP synthesis.</text>
</comment>
<keyword evidence="16" id="KW-0411">Iron-sulfur</keyword>
<keyword evidence="14 20" id="KW-1133">Transmembrane helix</keyword>
<dbReference type="Gene3D" id="1.20.5.510">
    <property type="entry name" value="Single helix bin"/>
    <property type="match status" value="1"/>
</dbReference>
<evidence type="ECO:0000256" key="18">
    <source>
        <dbReference type="ARBA" id="ARBA00023157"/>
    </source>
</evidence>
<evidence type="ECO:0000256" key="10">
    <source>
        <dbReference type="ARBA" id="ARBA00022714"/>
    </source>
</evidence>
<keyword evidence="13 20" id="KW-0249">Electron transport</keyword>
<dbReference type="NCBIfam" id="TIGR01409">
    <property type="entry name" value="TAT_signal_seq"/>
    <property type="match status" value="1"/>
</dbReference>
<feature type="domain" description="Rieske" evidence="22">
    <location>
        <begin position="87"/>
        <end position="187"/>
    </location>
</feature>
<keyword evidence="15" id="KW-0408">Iron</keyword>
<evidence type="ECO:0000256" key="1">
    <source>
        <dbReference type="ARBA" id="ARBA00002444"/>
    </source>
</evidence>
<dbReference type="EC" id="7.1.1.8" evidence="5 20"/>
<dbReference type="GO" id="GO:0005886">
    <property type="term" value="C:plasma membrane"/>
    <property type="evidence" value="ECO:0007669"/>
    <property type="project" value="UniProtKB-SubCell"/>
</dbReference>
<keyword evidence="9 20" id="KW-0812">Transmembrane</keyword>
<dbReference type="CDD" id="cd03470">
    <property type="entry name" value="Rieske_cytochrome_bc1"/>
    <property type="match status" value="1"/>
</dbReference>
<evidence type="ECO:0000313" key="23">
    <source>
        <dbReference type="EMBL" id="NGO54376.1"/>
    </source>
</evidence>
<name>A0A6G4WJH6_9HYPH</name>
<comment type="subcellular location">
    <subcellularLocation>
        <location evidence="2">Cell membrane</location>
        <topology evidence="2">Single-pass membrane protein</topology>
    </subcellularLocation>
</comment>
<dbReference type="InterPro" id="IPR014349">
    <property type="entry name" value="Rieske_Fe-S_prot"/>
</dbReference>
<comment type="cofactor">
    <cofactor evidence="20">
        <name>[2Fe-2S] cluster</name>
        <dbReference type="ChEBI" id="CHEBI:190135"/>
    </cofactor>
    <text evidence="20">Binds 1 [2Fe-2S] cluster per subunit.</text>
</comment>
<evidence type="ECO:0000256" key="20">
    <source>
        <dbReference type="RuleBase" id="RU004494"/>
    </source>
</evidence>
<dbReference type="InterPro" id="IPR006311">
    <property type="entry name" value="TAT_signal"/>
</dbReference>
<proteinExistence type="inferred from homology"/>
<evidence type="ECO:0000256" key="16">
    <source>
        <dbReference type="ARBA" id="ARBA00023014"/>
    </source>
</evidence>
<evidence type="ECO:0000256" key="21">
    <source>
        <dbReference type="RuleBase" id="RU004497"/>
    </source>
</evidence>
<dbReference type="Proteomes" id="UP001642900">
    <property type="component" value="Unassembled WGS sequence"/>
</dbReference>
<evidence type="ECO:0000256" key="9">
    <source>
        <dbReference type="ARBA" id="ARBA00022692"/>
    </source>
</evidence>
<keyword evidence="7 20" id="KW-0813">Transport</keyword>
<dbReference type="AlphaFoldDB" id="A0A6G4WJH6"/>
<comment type="similarity">
    <text evidence="3">Belongs to the Rieske iron-sulfur protein family.</text>
</comment>
<dbReference type="Pfam" id="PF00355">
    <property type="entry name" value="Rieske"/>
    <property type="match status" value="1"/>
</dbReference>
<keyword evidence="18" id="KW-1015">Disulfide bond</keyword>
<feature type="transmembrane region" description="Helical" evidence="20">
    <location>
        <begin position="16"/>
        <end position="37"/>
    </location>
</feature>
<evidence type="ECO:0000256" key="13">
    <source>
        <dbReference type="ARBA" id="ARBA00022982"/>
    </source>
</evidence>
<comment type="miscellaneous">
    <text evidence="20">The Rieske protein is a high potential 2Fe-2S protein.</text>
</comment>
<dbReference type="InterPro" id="IPR019470">
    <property type="entry name" value="Ubiq_cytC_Rdtase_Fe-S_su_TAT"/>
</dbReference>
<dbReference type="PANTHER" id="PTHR10134">
    <property type="entry name" value="CYTOCHROME B-C1 COMPLEX SUBUNIT RIESKE, MITOCHONDRIAL"/>
    <property type="match status" value="1"/>
</dbReference>
<evidence type="ECO:0000256" key="5">
    <source>
        <dbReference type="ARBA" id="ARBA00012951"/>
    </source>
</evidence>
<dbReference type="PRINTS" id="PR00162">
    <property type="entry name" value="RIESKE"/>
</dbReference>
<evidence type="ECO:0000256" key="3">
    <source>
        <dbReference type="ARBA" id="ARBA00010651"/>
    </source>
</evidence>
<evidence type="ECO:0000256" key="17">
    <source>
        <dbReference type="ARBA" id="ARBA00023136"/>
    </source>
</evidence>
<evidence type="ECO:0000256" key="15">
    <source>
        <dbReference type="ARBA" id="ARBA00023004"/>
    </source>
</evidence>
<dbReference type="Pfam" id="PF10399">
    <property type="entry name" value="UCR_Fe-S_N"/>
    <property type="match status" value="1"/>
</dbReference>
<keyword evidence="17 20" id="KW-0472">Membrane</keyword>
<dbReference type="PROSITE" id="PS51296">
    <property type="entry name" value="RIESKE"/>
    <property type="match status" value="1"/>
</dbReference>
<evidence type="ECO:0000256" key="8">
    <source>
        <dbReference type="ARBA" id="ARBA00022475"/>
    </source>
</evidence>
<keyword evidence="11" id="KW-0479">Metal-binding</keyword>
<dbReference type="PROSITE" id="PS51318">
    <property type="entry name" value="TAT"/>
    <property type="match status" value="1"/>
</dbReference>
<gene>
    <name evidence="23" type="primary">petA</name>
    <name evidence="23" type="ORF">G6N73_25130</name>
</gene>
<evidence type="ECO:0000256" key="7">
    <source>
        <dbReference type="ARBA" id="ARBA00022448"/>
    </source>
</evidence>
<evidence type="ECO:0000256" key="6">
    <source>
        <dbReference type="ARBA" id="ARBA00019816"/>
    </source>
</evidence>
<dbReference type="GO" id="GO:0051537">
    <property type="term" value="F:2 iron, 2 sulfur cluster binding"/>
    <property type="evidence" value="ECO:0007669"/>
    <property type="project" value="UniProtKB-KW"/>
</dbReference>